<evidence type="ECO:0000256" key="2">
    <source>
        <dbReference type="ARBA" id="ARBA00023012"/>
    </source>
</evidence>
<evidence type="ECO:0000259" key="9">
    <source>
        <dbReference type="PROSITE" id="PS51755"/>
    </source>
</evidence>
<evidence type="ECO:0000259" key="8">
    <source>
        <dbReference type="PROSITE" id="PS50110"/>
    </source>
</evidence>
<gene>
    <name evidence="10" type="ORF">KC573_03125</name>
</gene>
<dbReference type="SMART" id="SM00862">
    <property type="entry name" value="Trans_reg_C"/>
    <property type="match status" value="1"/>
</dbReference>
<proteinExistence type="predicted"/>
<dbReference type="Gene3D" id="3.40.50.2300">
    <property type="match status" value="1"/>
</dbReference>
<name>A0A955RX55_UNCKA</name>
<feature type="DNA-binding region" description="OmpR/PhoB-type" evidence="7">
    <location>
        <begin position="124"/>
        <end position="224"/>
    </location>
</feature>
<keyword evidence="2" id="KW-0902">Two-component regulatory system</keyword>
<evidence type="ECO:0000313" key="10">
    <source>
        <dbReference type="EMBL" id="MCA9397797.1"/>
    </source>
</evidence>
<dbReference type="Pfam" id="PF00486">
    <property type="entry name" value="Trans_reg_C"/>
    <property type="match status" value="1"/>
</dbReference>
<dbReference type="AlphaFoldDB" id="A0A955RX55"/>
<keyword evidence="3" id="KW-0805">Transcription regulation</keyword>
<dbReference type="SUPFAM" id="SSF52172">
    <property type="entry name" value="CheY-like"/>
    <property type="match status" value="1"/>
</dbReference>
<reference evidence="10" key="2">
    <citation type="journal article" date="2021" name="Microbiome">
        <title>Successional dynamics and alternative stable states in a saline activated sludge microbial community over 9 years.</title>
        <authorList>
            <person name="Wang Y."/>
            <person name="Ye J."/>
            <person name="Ju F."/>
            <person name="Liu L."/>
            <person name="Boyd J.A."/>
            <person name="Deng Y."/>
            <person name="Parks D.H."/>
            <person name="Jiang X."/>
            <person name="Yin X."/>
            <person name="Woodcroft B.J."/>
            <person name="Tyson G.W."/>
            <person name="Hugenholtz P."/>
            <person name="Polz M.F."/>
            <person name="Zhang T."/>
        </authorList>
    </citation>
    <scope>NUCLEOTIDE SEQUENCE</scope>
    <source>
        <strain evidence="10">HKST-UBA02</strain>
    </source>
</reference>
<dbReference type="InterPro" id="IPR039420">
    <property type="entry name" value="WalR-like"/>
</dbReference>
<sequence>MRLLIIEDDKHIADNIKKGLELQSHIADVAYDGNDGYDFALVEEYDVIILDRMLPGMDGMVICEQLRKEGITTPILMLTAKTLIDDRVDGLNAGADDYLGKPFAFKELVARIHALSRRPQPLQKEIVSLSDLKIDLVTQQVSRDGMSIDLSRKEYALLEFLARNAGIVFSSEDLIEKVWSYDADVTPNTAQVYIGYLRNKIDKPFPNKPALIKTIRGFGYKLEVSE</sequence>
<feature type="domain" description="Response regulatory" evidence="8">
    <location>
        <begin position="2"/>
        <end position="116"/>
    </location>
</feature>
<dbReference type="CDD" id="cd00383">
    <property type="entry name" value="trans_reg_C"/>
    <property type="match status" value="1"/>
</dbReference>
<evidence type="ECO:0000256" key="1">
    <source>
        <dbReference type="ARBA" id="ARBA00022553"/>
    </source>
</evidence>
<evidence type="ECO:0000256" key="7">
    <source>
        <dbReference type="PROSITE-ProRule" id="PRU01091"/>
    </source>
</evidence>
<evidence type="ECO:0000256" key="4">
    <source>
        <dbReference type="ARBA" id="ARBA00023125"/>
    </source>
</evidence>
<keyword evidence="5" id="KW-0804">Transcription</keyword>
<dbReference type="PANTHER" id="PTHR48111:SF22">
    <property type="entry name" value="REGULATOR OF RPOS"/>
    <property type="match status" value="1"/>
</dbReference>
<dbReference type="SMART" id="SM00448">
    <property type="entry name" value="REC"/>
    <property type="match status" value="1"/>
</dbReference>
<dbReference type="InterPro" id="IPR001867">
    <property type="entry name" value="OmpR/PhoB-type_DNA-bd"/>
</dbReference>
<dbReference type="Gene3D" id="1.10.10.10">
    <property type="entry name" value="Winged helix-like DNA-binding domain superfamily/Winged helix DNA-binding domain"/>
    <property type="match status" value="1"/>
</dbReference>
<dbReference type="InterPro" id="IPR011006">
    <property type="entry name" value="CheY-like_superfamily"/>
</dbReference>
<dbReference type="Pfam" id="PF00072">
    <property type="entry name" value="Response_reg"/>
    <property type="match status" value="1"/>
</dbReference>
<dbReference type="InterPro" id="IPR016032">
    <property type="entry name" value="Sig_transdc_resp-reg_C-effctor"/>
</dbReference>
<dbReference type="InterPro" id="IPR036388">
    <property type="entry name" value="WH-like_DNA-bd_sf"/>
</dbReference>
<dbReference type="PANTHER" id="PTHR48111">
    <property type="entry name" value="REGULATOR OF RPOS"/>
    <property type="match status" value="1"/>
</dbReference>
<feature type="domain" description="OmpR/PhoB-type" evidence="9">
    <location>
        <begin position="124"/>
        <end position="224"/>
    </location>
</feature>
<dbReference type="EMBL" id="JAGQKY010000147">
    <property type="protein sequence ID" value="MCA9397797.1"/>
    <property type="molecule type" value="Genomic_DNA"/>
</dbReference>
<evidence type="ECO:0000256" key="5">
    <source>
        <dbReference type="ARBA" id="ARBA00023163"/>
    </source>
</evidence>
<evidence type="ECO:0000256" key="6">
    <source>
        <dbReference type="PROSITE-ProRule" id="PRU00169"/>
    </source>
</evidence>
<dbReference type="GO" id="GO:0000976">
    <property type="term" value="F:transcription cis-regulatory region binding"/>
    <property type="evidence" value="ECO:0007669"/>
    <property type="project" value="TreeGrafter"/>
</dbReference>
<keyword evidence="1 6" id="KW-0597">Phosphoprotein</keyword>
<comment type="caution">
    <text evidence="10">The sequence shown here is derived from an EMBL/GenBank/DDBJ whole genome shotgun (WGS) entry which is preliminary data.</text>
</comment>
<dbReference type="PROSITE" id="PS50110">
    <property type="entry name" value="RESPONSE_REGULATORY"/>
    <property type="match status" value="1"/>
</dbReference>
<dbReference type="GO" id="GO:0005829">
    <property type="term" value="C:cytosol"/>
    <property type="evidence" value="ECO:0007669"/>
    <property type="project" value="TreeGrafter"/>
</dbReference>
<dbReference type="GO" id="GO:0000156">
    <property type="term" value="F:phosphorelay response regulator activity"/>
    <property type="evidence" value="ECO:0007669"/>
    <property type="project" value="TreeGrafter"/>
</dbReference>
<dbReference type="InterPro" id="IPR001789">
    <property type="entry name" value="Sig_transdc_resp-reg_receiver"/>
</dbReference>
<organism evidence="10 11">
    <name type="scientific">candidate division WWE3 bacterium</name>
    <dbReference type="NCBI Taxonomy" id="2053526"/>
    <lineage>
        <taxon>Bacteria</taxon>
        <taxon>Katanobacteria</taxon>
    </lineage>
</organism>
<dbReference type="GO" id="GO:0032993">
    <property type="term" value="C:protein-DNA complex"/>
    <property type="evidence" value="ECO:0007669"/>
    <property type="project" value="TreeGrafter"/>
</dbReference>
<dbReference type="Proteomes" id="UP000699691">
    <property type="component" value="Unassembled WGS sequence"/>
</dbReference>
<dbReference type="PROSITE" id="PS51755">
    <property type="entry name" value="OMPR_PHOB"/>
    <property type="match status" value="1"/>
</dbReference>
<evidence type="ECO:0000313" key="11">
    <source>
        <dbReference type="Proteomes" id="UP000699691"/>
    </source>
</evidence>
<evidence type="ECO:0000256" key="3">
    <source>
        <dbReference type="ARBA" id="ARBA00023015"/>
    </source>
</evidence>
<protein>
    <submittedName>
        <fullName evidence="10">Response regulator transcription factor</fullName>
    </submittedName>
</protein>
<keyword evidence="4 7" id="KW-0238">DNA-binding</keyword>
<reference evidence="10" key="1">
    <citation type="submission" date="2020-04" db="EMBL/GenBank/DDBJ databases">
        <authorList>
            <person name="Zhang T."/>
        </authorList>
    </citation>
    <scope>NUCLEOTIDE SEQUENCE</scope>
    <source>
        <strain evidence="10">HKST-UBA02</strain>
    </source>
</reference>
<feature type="modified residue" description="4-aspartylphosphate" evidence="6">
    <location>
        <position position="51"/>
    </location>
</feature>
<accession>A0A955RX55</accession>
<dbReference type="GO" id="GO:0006355">
    <property type="term" value="P:regulation of DNA-templated transcription"/>
    <property type="evidence" value="ECO:0007669"/>
    <property type="project" value="InterPro"/>
</dbReference>
<dbReference type="FunFam" id="3.40.50.2300:FF:000002">
    <property type="entry name" value="DNA-binding response regulator PhoP"/>
    <property type="match status" value="1"/>
</dbReference>
<dbReference type="Gene3D" id="6.10.250.690">
    <property type="match status" value="1"/>
</dbReference>
<dbReference type="SUPFAM" id="SSF46894">
    <property type="entry name" value="C-terminal effector domain of the bipartite response regulators"/>
    <property type="match status" value="1"/>
</dbReference>
<dbReference type="CDD" id="cd19935">
    <property type="entry name" value="REC_OmpR_CusR-like"/>
    <property type="match status" value="1"/>
</dbReference>